<feature type="chain" id="PRO_5004590897" description="DUF541 domain-containing protein" evidence="1">
    <location>
        <begin position="19"/>
        <end position="205"/>
    </location>
</feature>
<dbReference type="PATRIC" id="fig|1347342.6.peg.1624"/>
<evidence type="ECO:0000313" key="3">
    <source>
        <dbReference type="Proteomes" id="UP000016160"/>
    </source>
</evidence>
<evidence type="ECO:0008006" key="4">
    <source>
        <dbReference type="Google" id="ProtNLM"/>
    </source>
</evidence>
<dbReference type="HOGENOM" id="CLU_1336114_0_0_10"/>
<keyword evidence="3" id="KW-1185">Reference proteome</keyword>
<protein>
    <recommendedName>
        <fullName evidence="4">DUF541 domain-containing protein</fullName>
    </recommendedName>
</protein>
<dbReference type="STRING" id="1347342.BN863_16190"/>
<gene>
    <name evidence="2" type="ORF">BN863_16190</name>
</gene>
<dbReference type="OrthoDB" id="1160428at2"/>
<evidence type="ECO:0000313" key="2">
    <source>
        <dbReference type="EMBL" id="CDF79331.1"/>
    </source>
</evidence>
<dbReference type="AlphaFoldDB" id="T2KLN5"/>
<organism evidence="2 3">
    <name type="scientific">Formosa agariphila (strain DSM 15362 / KCTC 12365 / LMG 23005 / KMM 3901 / M-2Alg 35-1)</name>
    <dbReference type="NCBI Taxonomy" id="1347342"/>
    <lineage>
        <taxon>Bacteria</taxon>
        <taxon>Pseudomonadati</taxon>
        <taxon>Bacteroidota</taxon>
        <taxon>Flavobacteriia</taxon>
        <taxon>Flavobacteriales</taxon>
        <taxon>Flavobacteriaceae</taxon>
        <taxon>Formosa</taxon>
    </lineage>
</organism>
<reference evidence="2 3" key="1">
    <citation type="journal article" date="2013" name="Appl. Environ. Microbiol.">
        <title>The genome of the alga-associated marine flavobacterium Formosa agariphila KMM 3901T reveals a broad potential for degradation of algal polysaccharides.</title>
        <authorList>
            <person name="Mann A.J."/>
            <person name="Hahnke R.L."/>
            <person name="Huang S."/>
            <person name="Werner J."/>
            <person name="Xing P."/>
            <person name="Barbeyron T."/>
            <person name="Huettel B."/>
            <person name="Stueber K."/>
            <person name="Reinhardt R."/>
            <person name="Harder J."/>
            <person name="Gloeckner F.O."/>
            <person name="Amann R.I."/>
            <person name="Teeling H."/>
        </authorList>
    </citation>
    <scope>NUCLEOTIDE SEQUENCE [LARGE SCALE GENOMIC DNA]</scope>
    <source>
        <strain evidence="3">DSM 15362 / KCTC 12365 / LMG 23005 / KMM 3901</strain>
    </source>
</reference>
<dbReference type="EMBL" id="HG315671">
    <property type="protein sequence ID" value="CDF79331.1"/>
    <property type="molecule type" value="Genomic_DNA"/>
</dbReference>
<name>T2KLN5_FORAG</name>
<feature type="signal peptide" evidence="1">
    <location>
        <begin position="1"/>
        <end position="18"/>
    </location>
</feature>
<accession>T2KLN5</accession>
<dbReference type="RefSeq" id="WP_038529439.1">
    <property type="nucleotide sequence ID" value="NZ_HG315671.1"/>
</dbReference>
<evidence type="ECO:0000256" key="1">
    <source>
        <dbReference type="SAM" id="SignalP"/>
    </source>
</evidence>
<dbReference type="Pfam" id="PF04402">
    <property type="entry name" value="SIMPL"/>
    <property type="match status" value="1"/>
</dbReference>
<sequence>MKNIMYAIILMFALPSMAQNSKNTITVVGETEKHVTDDSYTILIALQQVMVYEGQGEVEATSLDVVRENYIKKTEEAGIDFNNFKKNTHYEFAMSYSQNRETACYYLKTSDEAEVRKIVKLKSAGMSVVNVDVETKDLTSQELVALSTKAIANAKEKAEAMAKALNKNIGEIVSINDTNSSEQYVQSYGTLPTQIHSVSVSFELL</sequence>
<keyword evidence="1" id="KW-0732">Signal</keyword>
<dbReference type="InterPro" id="IPR007497">
    <property type="entry name" value="SIMPL/DUF541"/>
</dbReference>
<dbReference type="Proteomes" id="UP000016160">
    <property type="component" value="Chromosome"/>
</dbReference>
<proteinExistence type="predicted"/>
<dbReference type="eggNOG" id="ENOG502ZI14">
    <property type="taxonomic scope" value="Bacteria"/>
</dbReference>
<dbReference type="Gene3D" id="3.30.110.170">
    <property type="entry name" value="Protein of unknown function (DUF541), domain 1"/>
    <property type="match status" value="1"/>
</dbReference>